<dbReference type="RefSeq" id="WP_183959266.1">
    <property type="nucleotide sequence ID" value="NZ_JACHHP010000001.1"/>
</dbReference>
<name>A0A7W8D2Y4_9GAMM</name>
<evidence type="ECO:0000313" key="1">
    <source>
        <dbReference type="EMBL" id="MBB5206879.1"/>
    </source>
</evidence>
<evidence type="ECO:0000313" key="2">
    <source>
        <dbReference type="Proteomes" id="UP000521199"/>
    </source>
</evidence>
<dbReference type="AlphaFoldDB" id="A0A7W8D2Y4"/>
<organism evidence="1 2">
    <name type="scientific">Chiayiivirga flava</name>
    <dbReference type="NCBI Taxonomy" id="659595"/>
    <lineage>
        <taxon>Bacteria</taxon>
        <taxon>Pseudomonadati</taxon>
        <taxon>Pseudomonadota</taxon>
        <taxon>Gammaproteobacteria</taxon>
        <taxon>Lysobacterales</taxon>
        <taxon>Lysobacteraceae</taxon>
        <taxon>Chiayiivirga</taxon>
    </lineage>
</organism>
<gene>
    <name evidence="1" type="ORF">HNQ52_000395</name>
</gene>
<sequence length="177" mass="19103">MPNPLHEQLLKAGLVKKSKVAAATRELNRQRQGKAPAPDADAVDARRLQAERAERDRALAAERNALARQKELQAQIRQIVQTRAVPQGGDIAYRFVDGHAIRTVYVDAALRAQLARGAVVIVAHGDGYALLPRAVADMVRERGGTVVLDHGAASAHGDAGTGDADDPRFRVPDDLVW</sequence>
<accession>A0A7W8D2Y4</accession>
<dbReference type="EMBL" id="JACHHP010000001">
    <property type="protein sequence ID" value="MBB5206879.1"/>
    <property type="molecule type" value="Genomic_DNA"/>
</dbReference>
<dbReference type="InterPro" id="IPR018636">
    <property type="entry name" value="DUF2058"/>
</dbReference>
<dbReference type="Proteomes" id="UP000521199">
    <property type="component" value="Unassembled WGS sequence"/>
</dbReference>
<protein>
    <recommendedName>
        <fullName evidence="3">DUF2058 domain-containing protein</fullName>
    </recommendedName>
</protein>
<keyword evidence="2" id="KW-1185">Reference proteome</keyword>
<evidence type="ECO:0008006" key="3">
    <source>
        <dbReference type="Google" id="ProtNLM"/>
    </source>
</evidence>
<comment type="caution">
    <text evidence="1">The sequence shown here is derived from an EMBL/GenBank/DDBJ whole genome shotgun (WGS) entry which is preliminary data.</text>
</comment>
<proteinExistence type="predicted"/>
<reference evidence="1 2" key="1">
    <citation type="submission" date="2020-08" db="EMBL/GenBank/DDBJ databases">
        <title>Genomic Encyclopedia of Type Strains, Phase IV (KMG-IV): sequencing the most valuable type-strain genomes for metagenomic binning, comparative biology and taxonomic classification.</title>
        <authorList>
            <person name="Goeker M."/>
        </authorList>
    </citation>
    <scope>NUCLEOTIDE SEQUENCE [LARGE SCALE GENOMIC DNA]</scope>
    <source>
        <strain evidence="1 2">DSM 24163</strain>
    </source>
</reference>
<dbReference type="Pfam" id="PF09831">
    <property type="entry name" value="DUF2058"/>
    <property type="match status" value="1"/>
</dbReference>